<dbReference type="SUPFAM" id="SSF51905">
    <property type="entry name" value="FAD/NAD(P)-binding domain"/>
    <property type="match status" value="1"/>
</dbReference>
<evidence type="ECO:0000313" key="2">
    <source>
        <dbReference type="EMBL" id="QNP56405.1"/>
    </source>
</evidence>
<protein>
    <submittedName>
        <fullName evidence="2">NAD(P)-binding protein</fullName>
    </submittedName>
</protein>
<name>A0A7H0H789_9ACTN</name>
<dbReference type="Gene3D" id="3.50.50.60">
    <property type="entry name" value="FAD/NAD(P)-binding domain"/>
    <property type="match status" value="1"/>
</dbReference>
<dbReference type="AlphaFoldDB" id="A0A7H0H789"/>
<reference evidence="2 3" key="1">
    <citation type="submission" date="2020-08" db="EMBL/GenBank/DDBJ databases">
        <title>Genome sequence of Tessaracoccus defluvii JCM 17540T.</title>
        <authorList>
            <person name="Hyun D.-W."/>
            <person name="Bae J.-W."/>
        </authorList>
    </citation>
    <scope>NUCLEOTIDE SEQUENCE [LARGE SCALE GENOMIC DNA]</scope>
    <source>
        <strain evidence="2 3">JCM 17540</strain>
    </source>
</reference>
<feature type="region of interest" description="Disordered" evidence="1">
    <location>
        <begin position="193"/>
        <end position="214"/>
    </location>
</feature>
<dbReference type="Gene3D" id="1.10.3110.10">
    <property type="entry name" value="protoporphyrinogen ix oxidase, domain 3"/>
    <property type="match status" value="1"/>
</dbReference>
<dbReference type="Pfam" id="PF13450">
    <property type="entry name" value="NAD_binding_8"/>
    <property type="match status" value="1"/>
</dbReference>
<dbReference type="KEGG" id="tdf:H9L22_02860"/>
<dbReference type="Gene3D" id="3.90.660.20">
    <property type="entry name" value="Protoporphyrinogen oxidase, mitochondrial, domain 2"/>
    <property type="match status" value="1"/>
</dbReference>
<accession>A0A7H0H789</accession>
<dbReference type="InterPro" id="IPR036188">
    <property type="entry name" value="FAD/NAD-bd_sf"/>
</dbReference>
<dbReference type="Proteomes" id="UP000516117">
    <property type="component" value="Chromosome"/>
</dbReference>
<sequence length="244" mass="24921">MSRVVVVGGGLAGTLAALRLLQAGHRVQLRESAAGLGGMIAPLGLADTLVDAGAEAYAVRGGVGRALCDELGLEVAGPAGAAHIWRPSGAYRMADGVVGIPATLADPALDALSRAGRATVAQEPGLGADVGVDASTVGALVRARLGEEALATLVEPVTRGCTPPQRTSFRWRVSRPACYRRCGSVGRCWRRWRPPAPPAPPSNSPSAACSGWSRSWSGACAGRAATCGVARVSRRSPATPPERC</sequence>
<keyword evidence="3" id="KW-1185">Reference proteome</keyword>
<evidence type="ECO:0000313" key="3">
    <source>
        <dbReference type="Proteomes" id="UP000516117"/>
    </source>
</evidence>
<evidence type="ECO:0000256" key="1">
    <source>
        <dbReference type="SAM" id="MobiDB-lite"/>
    </source>
</evidence>
<organism evidence="2 3">
    <name type="scientific">Tessaracoccus defluvii</name>
    <dbReference type="NCBI Taxonomy" id="1285901"/>
    <lineage>
        <taxon>Bacteria</taxon>
        <taxon>Bacillati</taxon>
        <taxon>Actinomycetota</taxon>
        <taxon>Actinomycetes</taxon>
        <taxon>Propionibacteriales</taxon>
        <taxon>Propionibacteriaceae</taxon>
        <taxon>Tessaracoccus</taxon>
    </lineage>
</organism>
<dbReference type="EMBL" id="CP060789">
    <property type="protein sequence ID" value="QNP56405.1"/>
    <property type="molecule type" value="Genomic_DNA"/>
</dbReference>
<gene>
    <name evidence="2" type="ORF">H9L22_02860</name>
</gene>
<proteinExistence type="predicted"/>
<feature type="compositionally biased region" description="Pro residues" evidence="1">
    <location>
        <begin position="194"/>
        <end position="203"/>
    </location>
</feature>